<gene>
    <name evidence="1" type="ORF">CRD36_10340</name>
</gene>
<proteinExistence type="predicted"/>
<organism evidence="1 2">
    <name type="scientific">Paremcibacter congregatus</name>
    <dbReference type="NCBI Taxonomy" id="2043170"/>
    <lineage>
        <taxon>Bacteria</taxon>
        <taxon>Pseudomonadati</taxon>
        <taxon>Pseudomonadota</taxon>
        <taxon>Alphaproteobacteria</taxon>
        <taxon>Emcibacterales</taxon>
        <taxon>Emcibacteraceae</taxon>
        <taxon>Paremcibacter</taxon>
    </lineage>
</organism>
<dbReference type="AlphaFoldDB" id="A0A2G4YQT5"/>
<name>A0A2G4YQT5_9PROT</name>
<protein>
    <submittedName>
        <fullName evidence="1">Uncharacterized protein</fullName>
    </submittedName>
</protein>
<dbReference type="InParanoid" id="A0A2G4YQT5"/>
<evidence type="ECO:0000313" key="1">
    <source>
        <dbReference type="EMBL" id="PHZ84678.1"/>
    </source>
</evidence>
<sequence length="64" mass="7746">MTSFFKNEFNLYFLFKYYKMLNDIFREIKSQKDIQSRKIISGFSKKKFPKNLTNHLLYGIVIGI</sequence>
<keyword evidence="2" id="KW-1185">Reference proteome</keyword>
<accession>A0A2G4YQT5</accession>
<dbReference type="Proteomes" id="UP000229730">
    <property type="component" value="Unassembled WGS sequence"/>
</dbReference>
<comment type="caution">
    <text evidence="1">The sequence shown here is derived from an EMBL/GenBank/DDBJ whole genome shotgun (WGS) entry which is preliminary data.</text>
</comment>
<evidence type="ECO:0000313" key="2">
    <source>
        <dbReference type="Proteomes" id="UP000229730"/>
    </source>
</evidence>
<dbReference type="EMBL" id="PDEM01000023">
    <property type="protein sequence ID" value="PHZ84678.1"/>
    <property type="molecule type" value="Genomic_DNA"/>
</dbReference>
<reference evidence="1 2" key="1">
    <citation type="submission" date="2017-10" db="EMBL/GenBank/DDBJ databases">
        <title>Frigbacter circumglobatus gen. nov. sp. nov., isolated from sediment cultured in situ.</title>
        <authorList>
            <person name="Zhao Z."/>
        </authorList>
    </citation>
    <scope>NUCLEOTIDE SEQUENCE [LARGE SCALE GENOMIC DNA]</scope>
    <source>
        <strain evidence="1 2">ZYL</strain>
    </source>
</reference>